<dbReference type="EMBL" id="JBEDUW010000001">
    <property type="protein sequence ID" value="KAK9948155.1"/>
    <property type="molecule type" value="Genomic_DNA"/>
</dbReference>
<keyword evidence="5" id="KW-1185">Reference proteome</keyword>
<feature type="transmembrane region" description="Helical" evidence="3">
    <location>
        <begin position="17"/>
        <end position="41"/>
    </location>
</feature>
<protein>
    <recommendedName>
        <fullName evidence="6">Late embryogenesis abundant protein LEA-2 subgroup domain-containing protein</fullName>
    </recommendedName>
</protein>
<dbReference type="PANTHER" id="PTHR31415:SF166">
    <property type="entry name" value="LATE EMBRYOGENESIS ABUNDANT (LEA) HYDROXYPROLINE-RICH GLYCOPROTEIN FAMILY"/>
    <property type="match status" value="1"/>
</dbReference>
<evidence type="ECO:0000256" key="3">
    <source>
        <dbReference type="SAM" id="Phobius"/>
    </source>
</evidence>
<sequence>MCDKIPPPPPATSIPKLIFYGALAFIGVFGLVVLLIFLILYPSKPSFTLQDVTVSSFNVSTTQPYLLSTNMQVTISSRNSMSRVAIIYGKVDLYATYRNEQITSRYSLPVTYQEHKEVVVWSPYLEGDVATISPISGHVLMQDLNYGAVMVVIKFDGRLKFRVGGWTSGNYRLYGHCPAMIQLGDMNTRKDFAVSAEAFKFQLVQNCHVEIAL</sequence>
<dbReference type="InterPro" id="IPR044839">
    <property type="entry name" value="NDR1-like"/>
</dbReference>
<keyword evidence="3" id="KW-1133">Transmembrane helix</keyword>
<accession>A0AAW1YFX6</accession>
<evidence type="ECO:0000256" key="1">
    <source>
        <dbReference type="ARBA" id="ARBA00004370"/>
    </source>
</evidence>
<dbReference type="GO" id="GO:0098542">
    <property type="term" value="P:defense response to other organism"/>
    <property type="evidence" value="ECO:0007669"/>
    <property type="project" value="InterPro"/>
</dbReference>
<evidence type="ECO:0008006" key="6">
    <source>
        <dbReference type="Google" id="ProtNLM"/>
    </source>
</evidence>
<evidence type="ECO:0000313" key="5">
    <source>
        <dbReference type="Proteomes" id="UP001457282"/>
    </source>
</evidence>
<evidence type="ECO:0000313" key="4">
    <source>
        <dbReference type="EMBL" id="KAK9948155.1"/>
    </source>
</evidence>
<comment type="caution">
    <text evidence="4">The sequence shown here is derived from an EMBL/GenBank/DDBJ whole genome shotgun (WGS) entry which is preliminary data.</text>
</comment>
<proteinExistence type="predicted"/>
<gene>
    <name evidence="4" type="ORF">M0R45_003743</name>
</gene>
<organism evidence="4 5">
    <name type="scientific">Rubus argutus</name>
    <name type="common">Southern blackberry</name>
    <dbReference type="NCBI Taxonomy" id="59490"/>
    <lineage>
        <taxon>Eukaryota</taxon>
        <taxon>Viridiplantae</taxon>
        <taxon>Streptophyta</taxon>
        <taxon>Embryophyta</taxon>
        <taxon>Tracheophyta</taxon>
        <taxon>Spermatophyta</taxon>
        <taxon>Magnoliopsida</taxon>
        <taxon>eudicotyledons</taxon>
        <taxon>Gunneridae</taxon>
        <taxon>Pentapetalae</taxon>
        <taxon>rosids</taxon>
        <taxon>fabids</taxon>
        <taxon>Rosales</taxon>
        <taxon>Rosaceae</taxon>
        <taxon>Rosoideae</taxon>
        <taxon>Rosoideae incertae sedis</taxon>
        <taxon>Rubus</taxon>
    </lineage>
</organism>
<reference evidence="4 5" key="1">
    <citation type="journal article" date="2023" name="G3 (Bethesda)">
        <title>A chromosome-length genome assembly and annotation of blackberry (Rubus argutus, cv. 'Hillquist').</title>
        <authorList>
            <person name="Bruna T."/>
            <person name="Aryal R."/>
            <person name="Dudchenko O."/>
            <person name="Sargent D.J."/>
            <person name="Mead D."/>
            <person name="Buti M."/>
            <person name="Cavallini A."/>
            <person name="Hytonen T."/>
            <person name="Andres J."/>
            <person name="Pham M."/>
            <person name="Weisz D."/>
            <person name="Mascagni F."/>
            <person name="Usai G."/>
            <person name="Natali L."/>
            <person name="Bassil N."/>
            <person name="Fernandez G.E."/>
            <person name="Lomsadze A."/>
            <person name="Armour M."/>
            <person name="Olukolu B."/>
            <person name="Poorten T."/>
            <person name="Britton C."/>
            <person name="Davik J."/>
            <person name="Ashrafi H."/>
            <person name="Aiden E.L."/>
            <person name="Borodovsky M."/>
            <person name="Worthington M."/>
        </authorList>
    </citation>
    <scope>NUCLEOTIDE SEQUENCE [LARGE SCALE GENOMIC DNA]</scope>
    <source>
        <strain evidence="4">PI 553951</strain>
    </source>
</reference>
<evidence type="ECO:0000256" key="2">
    <source>
        <dbReference type="ARBA" id="ARBA00023136"/>
    </source>
</evidence>
<keyword evidence="3" id="KW-0812">Transmembrane</keyword>
<dbReference type="Proteomes" id="UP001457282">
    <property type="component" value="Unassembled WGS sequence"/>
</dbReference>
<keyword evidence="2 3" id="KW-0472">Membrane</keyword>
<dbReference type="PANTHER" id="PTHR31415">
    <property type="entry name" value="OS05G0367900 PROTEIN"/>
    <property type="match status" value="1"/>
</dbReference>
<comment type="subcellular location">
    <subcellularLocation>
        <location evidence="1">Membrane</location>
    </subcellularLocation>
</comment>
<name>A0AAW1YFX6_RUBAR</name>
<dbReference type="GO" id="GO:0009506">
    <property type="term" value="C:plasmodesma"/>
    <property type="evidence" value="ECO:0007669"/>
    <property type="project" value="TreeGrafter"/>
</dbReference>
<dbReference type="GO" id="GO:0005886">
    <property type="term" value="C:plasma membrane"/>
    <property type="evidence" value="ECO:0007669"/>
    <property type="project" value="TreeGrafter"/>
</dbReference>
<dbReference type="AlphaFoldDB" id="A0AAW1YFX6"/>